<reference evidence="6 7" key="1">
    <citation type="submission" date="2018-11" db="EMBL/GenBank/DDBJ databases">
        <title>Genome sequences of Brenneria nigrifluens and Brenneria rubrifaciens.</title>
        <authorList>
            <person name="Poret-Peterson A.T."/>
            <person name="McClean A.E."/>
            <person name="Kluepfel D.A."/>
        </authorList>
    </citation>
    <scope>NUCLEOTIDE SEQUENCE [LARGE SCALE GENOMIC DNA]</scope>
    <source>
        <strain evidence="6 7">6D370</strain>
    </source>
</reference>
<dbReference type="GO" id="GO:0044781">
    <property type="term" value="P:bacterial-type flagellum organization"/>
    <property type="evidence" value="ECO:0007669"/>
    <property type="project" value="UniProtKB-KW"/>
</dbReference>
<dbReference type="Gene3D" id="1.20.58.380">
    <property type="entry name" value="Flagellar protein flit"/>
    <property type="match status" value="1"/>
</dbReference>
<keyword evidence="6" id="KW-0966">Cell projection</keyword>
<accession>A0A4V1F9P2</accession>
<keyword evidence="2" id="KW-0963">Cytoplasm</keyword>
<evidence type="ECO:0000313" key="7">
    <source>
        <dbReference type="Proteomes" id="UP000299580"/>
    </source>
</evidence>
<evidence type="ECO:0000256" key="2">
    <source>
        <dbReference type="ARBA" id="ARBA00022490"/>
    </source>
</evidence>
<dbReference type="Proteomes" id="UP000299580">
    <property type="component" value="Chromosome"/>
</dbReference>
<evidence type="ECO:0000256" key="3">
    <source>
        <dbReference type="ARBA" id="ARBA00022795"/>
    </source>
</evidence>
<dbReference type="OrthoDB" id="6494117at2"/>
<keyword evidence="7" id="KW-1185">Reference proteome</keyword>
<proteinExistence type="predicted"/>
<name>A0A4V1F9P2_9GAMM</name>
<gene>
    <name evidence="6" type="primary">fliT</name>
    <name evidence="6" type="ORF">EH207_06905</name>
</gene>
<dbReference type="Pfam" id="PF05400">
    <property type="entry name" value="FliT"/>
    <property type="match status" value="1"/>
</dbReference>
<evidence type="ECO:0000313" key="6">
    <source>
        <dbReference type="EMBL" id="QCR08263.1"/>
    </source>
</evidence>
<dbReference type="RefSeq" id="WP_137713307.1">
    <property type="nucleotide sequence ID" value="NZ_CP034035.1"/>
</dbReference>
<keyword evidence="3" id="KW-1005">Bacterial flagellum biogenesis</keyword>
<protein>
    <recommendedName>
        <fullName evidence="5">Flagellar protein FliT</fullName>
    </recommendedName>
</protein>
<dbReference type="KEGG" id="brb:EH207_06905"/>
<keyword evidence="4" id="KW-0143">Chaperone</keyword>
<evidence type="ECO:0000256" key="1">
    <source>
        <dbReference type="ARBA" id="ARBA00004514"/>
    </source>
</evidence>
<keyword evidence="6" id="KW-0969">Cilium</keyword>
<dbReference type="AlphaFoldDB" id="A0A4V1F9P2"/>
<sequence length="125" mass="14084">MDNLQLLRSYQHLLTLSQTILDLAINGEWDALVAQEIVYVQSVENLSKTPIPTNLDGVMQLHFRQVLQQVLDNEAQIKQLLQKRMDELSSLMGQSLKQKSLNAKYSGLAGHQVLPGELLSDESKQ</sequence>
<organism evidence="6 7">
    <name type="scientific">Brenneria rubrifaciens</name>
    <dbReference type="NCBI Taxonomy" id="55213"/>
    <lineage>
        <taxon>Bacteria</taxon>
        <taxon>Pseudomonadati</taxon>
        <taxon>Pseudomonadota</taxon>
        <taxon>Gammaproteobacteria</taxon>
        <taxon>Enterobacterales</taxon>
        <taxon>Pectobacteriaceae</taxon>
        <taxon>Brenneria</taxon>
    </lineage>
</organism>
<dbReference type="EMBL" id="CP034035">
    <property type="protein sequence ID" value="QCR08263.1"/>
    <property type="molecule type" value="Genomic_DNA"/>
</dbReference>
<keyword evidence="6" id="KW-0282">Flagellum</keyword>
<evidence type="ECO:0000256" key="4">
    <source>
        <dbReference type="ARBA" id="ARBA00023186"/>
    </source>
</evidence>
<dbReference type="InterPro" id="IPR008622">
    <property type="entry name" value="FliT"/>
</dbReference>
<dbReference type="NCBIfam" id="NF007836">
    <property type="entry name" value="PRK10548.1"/>
    <property type="match status" value="1"/>
</dbReference>
<evidence type="ECO:0000256" key="5">
    <source>
        <dbReference type="ARBA" id="ARBA00093797"/>
    </source>
</evidence>
<comment type="subcellular location">
    <subcellularLocation>
        <location evidence="1">Cytoplasm</location>
        <location evidence="1">Cytosol</location>
    </subcellularLocation>
</comment>